<dbReference type="InterPro" id="IPR008920">
    <property type="entry name" value="TF_FadR/GntR_C"/>
</dbReference>
<feature type="domain" description="HTH gntR-type" evidence="4">
    <location>
        <begin position="22"/>
        <end position="89"/>
    </location>
</feature>
<dbReference type="STRING" id="1271860.SAMN05216174_10490"/>
<keyword evidence="6" id="KW-1185">Reference proteome</keyword>
<dbReference type="PANTHER" id="PTHR43537">
    <property type="entry name" value="TRANSCRIPTIONAL REGULATOR, GNTR FAMILY"/>
    <property type="match status" value="1"/>
</dbReference>
<keyword evidence="1" id="KW-0805">Transcription regulation</keyword>
<evidence type="ECO:0000259" key="4">
    <source>
        <dbReference type="PROSITE" id="PS50949"/>
    </source>
</evidence>
<name>A0A1G6P2K9_9PSEU</name>
<gene>
    <name evidence="5" type="ORF">SAMN05216174_10490</name>
</gene>
<dbReference type="SUPFAM" id="SSF46785">
    <property type="entry name" value="Winged helix' DNA-binding domain"/>
    <property type="match status" value="1"/>
</dbReference>
<organism evidence="5 6">
    <name type="scientific">Actinokineospora iranica</name>
    <dbReference type="NCBI Taxonomy" id="1271860"/>
    <lineage>
        <taxon>Bacteria</taxon>
        <taxon>Bacillati</taxon>
        <taxon>Actinomycetota</taxon>
        <taxon>Actinomycetes</taxon>
        <taxon>Pseudonocardiales</taxon>
        <taxon>Pseudonocardiaceae</taxon>
        <taxon>Actinokineospora</taxon>
    </lineage>
</organism>
<evidence type="ECO:0000256" key="2">
    <source>
        <dbReference type="ARBA" id="ARBA00023125"/>
    </source>
</evidence>
<protein>
    <submittedName>
        <fullName evidence="5">DNA-binding transcriptional regulator, GntR family</fullName>
    </submittedName>
</protein>
<evidence type="ECO:0000313" key="5">
    <source>
        <dbReference type="EMBL" id="SDC74413.1"/>
    </source>
</evidence>
<keyword evidence="2 5" id="KW-0238">DNA-binding</keyword>
<dbReference type="InterPro" id="IPR000524">
    <property type="entry name" value="Tscrpt_reg_HTH_GntR"/>
</dbReference>
<dbReference type="EMBL" id="FMZZ01000004">
    <property type="protein sequence ID" value="SDC74413.1"/>
    <property type="molecule type" value="Genomic_DNA"/>
</dbReference>
<reference evidence="6" key="1">
    <citation type="submission" date="2016-10" db="EMBL/GenBank/DDBJ databases">
        <authorList>
            <person name="Varghese N."/>
            <person name="Submissions S."/>
        </authorList>
    </citation>
    <scope>NUCLEOTIDE SEQUENCE [LARGE SCALE GENOMIC DNA]</scope>
    <source>
        <strain evidence="6">IBRC-M 10403</strain>
    </source>
</reference>
<dbReference type="GO" id="GO:0003677">
    <property type="term" value="F:DNA binding"/>
    <property type="evidence" value="ECO:0007669"/>
    <property type="project" value="UniProtKB-KW"/>
</dbReference>
<evidence type="ECO:0000313" key="6">
    <source>
        <dbReference type="Proteomes" id="UP000199501"/>
    </source>
</evidence>
<dbReference type="RefSeq" id="WP_228771534.1">
    <property type="nucleotide sequence ID" value="NZ_FMZZ01000004.1"/>
</dbReference>
<dbReference type="InterPro" id="IPR036390">
    <property type="entry name" value="WH_DNA-bd_sf"/>
</dbReference>
<dbReference type="GO" id="GO:0003700">
    <property type="term" value="F:DNA-binding transcription factor activity"/>
    <property type="evidence" value="ECO:0007669"/>
    <property type="project" value="InterPro"/>
</dbReference>
<proteinExistence type="predicted"/>
<dbReference type="PANTHER" id="PTHR43537:SF45">
    <property type="entry name" value="GNTR FAMILY REGULATORY PROTEIN"/>
    <property type="match status" value="1"/>
</dbReference>
<dbReference type="SMART" id="SM00895">
    <property type="entry name" value="FCD"/>
    <property type="match status" value="1"/>
</dbReference>
<dbReference type="InterPro" id="IPR036388">
    <property type="entry name" value="WH-like_DNA-bd_sf"/>
</dbReference>
<accession>A0A1G6P2K9</accession>
<dbReference type="Pfam" id="PF00392">
    <property type="entry name" value="GntR"/>
    <property type="match status" value="1"/>
</dbReference>
<dbReference type="Proteomes" id="UP000199501">
    <property type="component" value="Unassembled WGS sequence"/>
</dbReference>
<dbReference type="SUPFAM" id="SSF48008">
    <property type="entry name" value="GntR ligand-binding domain-like"/>
    <property type="match status" value="1"/>
</dbReference>
<dbReference type="Gene3D" id="1.10.10.10">
    <property type="entry name" value="Winged helix-like DNA-binding domain superfamily/Winged helix DNA-binding domain"/>
    <property type="match status" value="1"/>
</dbReference>
<dbReference type="AlphaFoldDB" id="A0A1G6P2K9"/>
<dbReference type="SMART" id="SM00345">
    <property type="entry name" value="HTH_GNTR"/>
    <property type="match status" value="1"/>
</dbReference>
<dbReference type="InterPro" id="IPR011711">
    <property type="entry name" value="GntR_C"/>
</dbReference>
<sequence>MTAADIGGRLTELALERRRERSSAADVAAAVLRDLILEGALPPGSRVSEEAFIGPLEVSRNTLREAFRLLTHERLLVHKLNRGVFVRRLDAADVKDLFQVRRLIECSALLSAGKAGVPTLSAAVEVGERAAAAGRWVDVGTANLRFHQAIAGLVGSRRIDELMHQVAAELRLGFHEMGDPKAFHESYLTRNRGIVHTLAAGDAMRAESQLRAYLNDAEYEMLDIIGRR</sequence>
<keyword evidence="3" id="KW-0804">Transcription</keyword>
<dbReference type="Pfam" id="PF07729">
    <property type="entry name" value="FCD"/>
    <property type="match status" value="1"/>
</dbReference>
<dbReference type="Gene3D" id="1.20.120.530">
    <property type="entry name" value="GntR ligand-binding domain-like"/>
    <property type="match status" value="1"/>
</dbReference>
<evidence type="ECO:0000256" key="3">
    <source>
        <dbReference type="ARBA" id="ARBA00023163"/>
    </source>
</evidence>
<evidence type="ECO:0000256" key="1">
    <source>
        <dbReference type="ARBA" id="ARBA00023015"/>
    </source>
</evidence>
<dbReference type="PROSITE" id="PS50949">
    <property type="entry name" value="HTH_GNTR"/>
    <property type="match status" value="1"/>
</dbReference>